<dbReference type="RefSeq" id="WP_050398232.1">
    <property type="nucleotide sequence ID" value="NZ_JADBGF010000001.1"/>
</dbReference>
<evidence type="ECO:0000313" key="1">
    <source>
        <dbReference type="EMBL" id="MBE1597162.1"/>
    </source>
</evidence>
<accession>A0A8I0P481</accession>
<evidence type="ECO:0008006" key="3">
    <source>
        <dbReference type="Google" id="ProtNLM"/>
    </source>
</evidence>
<gene>
    <name evidence="1" type="ORF">H4687_003291</name>
</gene>
<keyword evidence="2" id="KW-1185">Reference proteome</keyword>
<comment type="caution">
    <text evidence="1">The sequence shown here is derived from an EMBL/GenBank/DDBJ whole genome shotgun (WGS) entry which is preliminary data.</text>
</comment>
<dbReference type="EMBL" id="JADBGF010000001">
    <property type="protein sequence ID" value="MBE1597162.1"/>
    <property type="molecule type" value="Genomic_DNA"/>
</dbReference>
<organism evidence="1 2">
    <name type="scientific">Streptomyces stelliscabiei</name>
    <dbReference type="NCBI Taxonomy" id="146820"/>
    <lineage>
        <taxon>Bacteria</taxon>
        <taxon>Bacillati</taxon>
        <taxon>Actinomycetota</taxon>
        <taxon>Actinomycetes</taxon>
        <taxon>Kitasatosporales</taxon>
        <taxon>Streptomycetaceae</taxon>
        <taxon>Streptomyces</taxon>
    </lineage>
</organism>
<evidence type="ECO:0000313" key="2">
    <source>
        <dbReference type="Proteomes" id="UP000629287"/>
    </source>
</evidence>
<reference evidence="1 2" key="1">
    <citation type="submission" date="2020-10" db="EMBL/GenBank/DDBJ databases">
        <title>Sequencing the genomes of 1000 actinobacteria strains.</title>
        <authorList>
            <person name="Klenk H.-P."/>
        </authorList>
    </citation>
    <scope>NUCLEOTIDE SEQUENCE [LARGE SCALE GENOMIC DNA]</scope>
    <source>
        <strain evidence="1 2">DSM 41803</strain>
    </source>
</reference>
<protein>
    <recommendedName>
        <fullName evidence="3">DGQHR domain-containing protein</fullName>
    </recommendedName>
</protein>
<sequence>MTSSIVPMTGQDGPVYTVVDITPDLAKDWLGQNIHNRNLRERVVNGYAADMRDGNWVEDGQSIKFAKGNTVLLDEPPIVGGALLDGQHRLSAVVAADTTVRMLVVTNLSDSTQETMDTGAKRVLGDVLKLRGEERYVPLAAILLRVYLWEVQGQRRSMKANNARPTHRQLLQFLEEHPELRRSAEIGSRVRTAIPLSASSGGLCHWLFSRIDQSDSAFFFARLVDHAGLVPGDPIYALRRVIENFAKDKGRVGEEHLTALAIKAWNAYRDGRQVQLLTYKPGGATPEAYPEPK</sequence>
<dbReference type="OrthoDB" id="950695at2"/>
<dbReference type="Proteomes" id="UP000629287">
    <property type="component" value="Unassembled WGS sequence"/>
</dbReference>
<name>A0A8I0P481_9ACTN</name>
<proteinExistence type="predicted"/>
<dbReference type="GeneID" id="86827867"/>
<dbReference type="AlphaFoldDB" id="A0A8I0P481"/>